<keyword evidence="6 7" id="KW-0539">Nucleus</keyword>
<organism evidence="8 9">
    <name type="scientific">Strongyloides papillosus</name>
    <name type="common">Intestinal threadworm</name>
    <dbReference type="NCBI Taxonomy" id="174720"/>
    <lineage>
        <taxon>Eukaryota</taxon>
        <taxon>Metazoa</taxon>
        <taxon>Ecdysozoa</taxon>
        <taxon>Nematoda</taxon>
        <taxon>Chromadorea</taxon>
        <taxon>Rhabditida</taxon>
        <taxon>Tylenchina</taxon>
        <taxon>Panagrolaimomorpha</taxon>
        <taxon>Strongyloidoidea</taxon>
        <taxon>Strongyloididae</taxon>
        <taxon>Strongyloides</taxon>
    </lineage>
</organism>
<dbReference type="Gene3D" id="2.40.10.230">
    <property type="entry name" value="Probable tRNA pseudouridine synthase domain"/>
    <property type="match status" value="1"/>
</dbReference>
<keyword evidence="7" id="KW-0687">Ribonucleoprotein</keyword>
<dbReference type="GO" id="GO:0005732">
    <property type="term" value="C:sno(s)RNA-containing ribonucleoprotein complex"/>
    <property type="evidence" value="ECO:0007669"/>
    <property type="project" value="InterPro"/>
</dbReference>
<dbReference type="Pfam" id="PF04410">
    <property type="entry name" value="Gar1"/>
    <property type="match status" value="1"/>
</dbReference>
<dbReference type="InterPro" id="IPR009000">
    <property type="entry name" value="Transl_B-barrel_sf"/>
</dbReference>
<comment type="function">
    <text evidence="7">Required for ribosome biogenesis. Part of a complex which catalyzes pseudouridylation of rRNA. This involves the isomerization of uridine such that the ribose is subsequently attached to C5, instead of the normal N1. Pseudouridine ("psi") residues may serve to stabilize the conformation of rRNAs.</text>
</comment>
<sequence>MDSLKNEENTFKEPFPIENYIFRQPPGCADDTDSDDDEINSIINSKKDFDALERGRRSRSSSVCSVSSVIDDYIPEQWILKDFYLPDNIAMKRLGEVLNIIETVVTIGNTEKSNQIVNLESKVFNEDRLCIGVIYDVMGSISDPIYCLRFDTESRAHSVKAGQTLYIAESAKEFTETIFKEAFESMKVESECSDDDEF</sequence>
<dbReference type="InterPro" id="IPR040309">
    <property type="entry name" value="Naf1"/>
</dbReference>
<evidence type="ECO:0000313" key="8">
    <source>
        <dbReference type="Proteomes" id="UP000046392"/>
    </source>
</evidence>
<comment type="similarity">
    <text evidence="7">Belongs to the GAR1 family.</text>
</comment>
<dbReference type="GO" id="GO:0005730">
    <property type="term" value="C:nucleolus"/>
    <property type="evidence" value="ECO:0007669"/>
    <property type="project" value="UniProtKB-SubCell"/>
</dbReference>
<evidence type="ECO:0000313" key="9">
    <source>
        <dbReference type="WBParaSite" id="SPAL_0000233500.1"/>
    </source>
</evidence>
<evidence type="ECO:0000256" key="6">
    <source>
        <dbReference type="ARBA" id="ARBA00023242"/>
    </source>
</evidence>
<dbReference type="STRING" id="174720.A0A0N5B8G2"/>
<dbReference type="GO" id="GO:0000493">
    <property type="term" value="P:box H/ACA snoRNP assembly"/>
    <property type="evidence" value="ECO:0007669"/>
    <property type="project" value="InterPro"/>
</dbReference>
<accession>A0A0N5B8G2</accession>
<comment type="similarity">
    <text evidence="1">Belongs to the NAF1 family.</text>
</comment>
<dbReference type="InterPro" id="IPR038664">
    <property type="entry name" value="Gar1/Naf1_Cbf5-bd_sf"/>
</dbReference>
<comment type="subunit">
    <text evidence="7">Component of the small nucleolar ribonucleoprotein particles containing H/ACA-type snoRNAs (H/ACA snoRNPs).</text>
</comment>
<dbReference type="PANTHER" id="PTHR31633:SF1">
    <property type="entry name" value="H_ACA RIBONUCLEOPROTEIN COMPLEX NON-CORE SUBUNIT NAF1"/>
    <property type="match status" value="1"/>
</dbReference>
<dbReference type="GO" id="GO:0003723">
    <property type="term" value="F:RNA binding"/>
    <property type="evidence" value="ECO:0007669"/>
    <property type="project" value="UniProtKB-KW"/>
</dbReference>
<comment type="subcellular location">
    <subcellularLocation>
        <location evidence="7">Nucleus</location>
        <location evidence="7">Nucleolus</location>
    </subcellularLocation>
</comment>
<name>A0A0N5B8G2_STREA</name>
<evidence type="ECO:0000256" key="1">
    <source>
        <dbReference type="ARBA" id="ARBA00009801"/>
    </source>
</evidence>
<keyword evidence="8" id="KW-1185">Reference proteome</keyword>
<proteinExistence type="inferred from homology"/>
<evidence type="ECO:0000256" key="4">
    <source>
        <dbReference type="ARBA" id="ARBA00022553"/>
    </source>
</evidence>
<dbReference type="GO" id="GO:0006364">
    <property type="term" value="P:rRNA processing"/>
    <property type="evidence" value="ECO:0007669"/>
    <property type="project" value="UniProtKB-KW"/>
</dbReference>
<evidence type="ECO:0000256" key="7">
    <source>
        <dbReference type="RuleBase" id="RU364004"/>
    </source>
</evidence>
<keyword evidence="3 7" id="KW-0698">rRNA processing</keyword>
<dbReference type="InterPro" id="IPR007504">
    <property type="entry name" value="H/ACA_rnp_Gar1/Naf1"/>
</dbReference>
<dbReference type="WBParaSite" id="SPAL_0000233500.1">
    <property type="protein sequence ID" value="SPAL_0000233500.1"/>
    <property type="gene ID" value="SPAL_0000233500"/>
</dbReference>
<dbReference type="PANTHER" id="PTHR31633">
    <property type="entry name" value="H/ACA RIBONUCLEOPROTEIN COMPLEX NON-CORE SUBUNIT NAF1"/>
    <property type="match status" value="1"/>
</dbReference>
<protein>
    <recommendedName>
        <fullName evidence="7">H/ACA ribonucleoprotein complex subunit</fullName>
    </recommendedName>
</protein>
<dbReference type="SUPFAM" id="SSF50447">
    <property type="entry name" value="Translation proteins"/>
    <property type="match status" value="1"/>
</dbReference>
<evidence type="ECO:0000256" key="3">
    <source>
        <dbReference type="ARBA" id="ARBA00022552"/>
    </source>
</evidence>
<reference evidence="9" key="1">
    <citation type="submission" date="2017-02" db="UniProtKB">
        <authorList>
            <consortium name="WormBaseParasite"/>
        </authorList>
    </citation>
    <scope>IDENTIFICATION</scope>
</reference>
<dbReference type="AlphaFoldDB" id="A0A0N5B8G2"/>
<keyword evidence="4" id="KW-0597">Phosphoprotein</keyword>
<dbReference type="Proteomes" id="UP000046392">
    <property type="component" value="Unplaced"/>
</dbReference>
<keyword evidence="5 7" id="KW-0694">RNA-binding</keyword>
<evidence type="ECO:0000256" key="5">
    <source>
        <dbReference type="ARBA" id="ARBA00022884"/>
    </source>
</evidence>
<dbReference type="GO" id="GO:0001522">
    <property type="term" value="P:pseudouridine synthesis"/>
    <property type="evidence" value="ECO:0007669"/>
    <property type="project" value="InterPro"/>
</dbReference>
<evidence type="ECO:0000256" key="2">
    <source>
        <dbReference type="ARBA" id="ARBA00022517"/>
    </source>
</evidence>
<keyword evidence="2 7" id="KW-0690">Ribosome biogenesis</keyword>